<name>A0A0H2XLJ9_ECOK1</name>
<dbReference type="PIRSF" id="PIRSF020634">
    <property type="entry name" value="TerY_vWA"/>
    <property type="match status" value="1"/>
</dbReference>
<dbReference type="InterPro" id="IPR002035">
    <property type="entry name" value="VWF_A"/>
</dbReference>
<organism evidence="2 3">
    <name type="scientific">Escherichia coli O1:K1 / APEC</name>
    <dbReference type="NCBI Taxonomy" id="405955"/>
    <lineage>
        <taxon>Bacteria</taxon>
        <taxon>Pseudomonadati</taxon>
        <taxon>Pseudomonadota</taxon>
        <taxon>Gammaproteobacteria</taxon>
        <taxon>Enterobacterales</taxon>
        <taxon>Enterobacteriaceae</taxon>
        <taxon>Escherichia</taxon>
    </lineage>
</organism>
<dbReference type="AlphaFoldDB" id="A0A0H2XLJ9"/>
<proteinExistence type="predicted"/>
<dbReference type="Proteomes" id="UP000008216">
    <property type="component" value="Plasmid pAPEC-O1-R"/>
</dbReference>
<evidence type="ECO:0000313" key="2">
    <source>
        <dbReference type="EMBL" id="ABF67743.1"/>
    </source>
</evidence>
<dbReference type="SUPFAM" id="SSF53300">
    <property type="entry name" value="vWA-like"/>
    <property type="match status" value="1"/>
</dbReference>
<reference evidence="2 3" key="1">
    <citation type="journal article" date="2006" name="Antimicrob. Agents Chemother.">
        <title>Complete DNA sequence, comparative genomics, and prevalence of an IncHI2 plasmid occurring among extraintestinal pathogenic Escherichia coli isolates.</title>
        <authorList>
            <person name="Johnson T.J."/>
            <person name="Wannemeuhler Y.M."/>
            <person name="Scaccianoce J.A."/>
            <person name="Johnson S.J."/>
            <person name="Nolan L.K."/>
        </authorList>
    </citation>
    <scope>NUCLEOTIDE SEQUENCE [LARGE SCALE GENOMIC DNA]</scope>
    <source>
        <strain evidence="2">APEC O1</strain>
        <plasmid evidence="3">pAPEC-O1-R</plasmid>
    </source>
</reference>
<dbReference type="HOGENOM" id="CLU_082324_2_1_6"/>
<keyword evidence="2" id="KW-0614">Plasmid</keyword>
<dbReference type="KEGG" id="ecv:APECO1_O1R60"/>
<dbReference type="EMBL" id="DQ517526">
    <property type="protein sequence ID" value="ABF67743.1"/>
    <property type="molecule type" value="Genomic_DNA"/>
</dbReference>
<gene>
    <name evidence="2" type="primary">terY1</name>
    <name evidence="2" type="ORF">APECO1_O1R60</name>
</gene>
<dbReference type="CDD" id="cd01464">
    <property type="entry name" value="vWA_subfamily"/>
    <property type="match status" value="1"/>
</dbReference>
<dbReference type="InterPro" id="IPR011392">
    <property type="entry name" value="Tellurite-R_TerY"/>
</dbReference>
<protein>
    <submittedName>
        <fullName evidence="2">TerY1</fullName>
    </submittedName>
</protein>
<evidence type="ECO:0000259" key="1">
    <source>
        <dbReference type="PROSITE" id="PS50234"/>
    </source>
</evidence>
<feature type="domain" description="VWFA" evidence="1">
    <location>
        <begin position="32"/>
        <end position="204"/>
    </location>
</feature>
<keyword evidence="3" id="KW-1185">Reference proteome</keyword>
<evidence type="ECO:0000313" key="3">
    <source>
        <dbReference type="Proteomes" id="UP000008216"/>
    </source>
</evidence>
<dbReference type="PROSITE" id="PS50234">
    <property type="entry name" value="VWFA"/>
    <property type="match status" value="1"/>
</dbReference>
<accession>A0A0H2XLJ9</accession>
<sequence length="239" mass="26024">MPFYQIYKLWPLPETTLLFRSLKKELHLRRLPVYLLLDTSGSMHGEPIEAVKNGVQTLLTTLKQDPYALETAYVSVITFDSSARQAVPLTDLLSFQMPALTASGTTSLGEALSLTASSIAKEVQKTTADTKGDWRPLVFLMTDGSPNDDWRKGLNDFKAARTGVVVACAAGHDADTSVLKEITEIVVQLDTADSSTIKAFFKWVSASISVGSQKVESSKKEVIGLEDLPPPPPEVNVVL</sequence>
<geneLocation type="plasmid" evidence="2 3">
    <name>pAPEC-O1-R</name>
</geneLocation>
<dbReference type="Gene3D" id="3.40.50.410">
    <property type="entry name" value="von Willebrand factor, type A domain"/>
    <property type="match status" value="1"/>
</dbReference>
<dbReference type="Pfam" id="PF00092">
    <property type="entry name" value="VWA"/>
    <property type="match status" value="1"/>
</dbReference>
<dbReference type="InterPro" id="IPR036465">
    <property type="entry name" value="vWFA_dom_sf"/>
</dbReference>
<dbReference type="SMART" id="SM00327">
    <property type="entry name" value="VWA"/>
    <property type="match status" value="1"/>
</dbReference>